<protein>
    <submittedName>
        <fullName evidence="1">(northern house mosquito) hypothetical protein</fullName>
    </submittedName>
</protein>
<evidence type="ECO:0000313" key="1">
    <source>
        <dbReference type="EMBL" id="CAG6519228.1"/>
    </source>
</evidence>
<proteinExistence type="predicted"/>
<dbReference type="EMBL" id="HBUE01284636">
    <property type="protein sequence ID" value="CAG6570779.1"/>
    <property type="molecule type" value="Transcribed_RNA"/>
</dbReference>
<reference evidence="1" key="1">
    <citation type="submission" date="2021-05" db="EMBL/GenBank/DDBJ databases">
        <authorList>
            <person name="Alioto T."/>
            <person name="Alioto T."/>
            <person name="Gomez Garrido J."/>
        </authorList>
    </citation>
    <scope>NUCLEOTIDE SEQUENCE</scope>
</reference>
<dbReference type="AlphaFoldDB" id="A0A8D8DX51"/>
<name>A0A8D8DX51_CULPI</name>
<dbReference type="EMBL" id="HBUE01179054">
    <property type="protein sequence ID" value="CAG6519224.1"/>
    <property type="molecule type" value="Transcribed_RNA"/>
</dbReference>
<accession>A0A8D8DX51</accession>
<dbReference type="EMBL" id="HBUE01179058">
    <property type="protein sequence ID" value="CAG6519228.1"/>
    <property type="molecule type" value="Transcribed_RNA"/>
</dbReference>
<organism evidence="1">
    <name type="scientific">Culex pipiens</name>
    <name type="common">House mosquito</name>
    <dbReference type="NCBI Taxonomy" id="7175"/>
    <lineage>
        <taxon>Eukaryota</taxon>
        <taxon>Metazoa</taxon>
        <taxon>Ecdysozoa</taxon>
        <taxon>Arthropoda</taxon>
        <taxon>Hexapoda</taxon>
        <taxon>Insecta</taxon>
        <taxon>Pterygota</taxon>
        <taxon>Neoptera</taxon>
        <taxon>Endopterygota</taxon>
        <taxon>Diptera</taxon>
        <taxon>Nematocera</taxon>
        <taxon>Culicoidea</taxon>
        <taxon>Culicidae</taxon>
        <taxon>Culicinae</taxon>
        <taxon>Culicini</taxon>
        <taxon>Culex</taxon>
        <taxon>Culex</taxon>
    </lineage>
</organism>
<dbReference type="EMBL" id="HBUE01139923">
    <property type="protein sequence ID" value="CAG6500291.1"/>
    <property type="molecule type" value="Transcribed_RNA"/>
</dbReference>
<sequence>MVVFYCLAFRFFFLLRVHYLFYTVKCLHFHQTGQHIAILSRSRQLDRLAHFKSIQLRHSSGFCNAHSRCCSSKTHLILDLTINRLYLIYLCLALVPSYYL</sequence>
<dbReference type="EMBL" id="HBUE01284632">
    <property type="protein sequence ID" value="CAG6570775.1"/>
    <property type="molecule type" value="Transcribed_RNA"/>
</dbReference>